<protein>
    <submittedName>
        <fullName evidence="3">Putative mei5 protein</fullName>
    </submittedName>
</protein>
<evidence type="ECO:0000313" key="3">
    <source>
        <dbReference type="EMBL" id="KKY39627.1"/>
    </source>
</evidence>
<feature type="coiled-coil region" evidence="1">
    <location>
        <begin position="441"/>
        <end position="468"/>
    </location>
</feature>
<organism evidence="3 4">
    <name type="scientific">Diaporthe ampelina</name>
    <dbReference type="NCBI Taxonomy" id="1214573"/>
    <lineage>
        <taxon>Eukaryota</taxon>
        <taxon>Fungi</taxon>
        <taxon>Dikarya</taxon>
        <taxon>Ascomycota</taxon>
        <taxon>Pezizomycotina</taxon>
        <taxon>Sordariomycetes</taxon>
        <taxon>Sordariomycetidae</taxon>
        <taxon>Diaporthales</taxon>
        <taxon>Diaporthaceae</taxon>
        <taxon>Diaporthe</taxon>
    </lineage>
</organism>
<feature type="compositionally biased region" description="Low complexity" evidence="2">
    <location>
        <begin position="775"/>
        <end position="790"/>
    </location>
</feature>
<feature type="compositionally biased region" description="Gly residues" evidence="2">
    <location>
        <begin position="728"/>
        <end position="739"/>
    </location>
</feature>
<evidence type="ECO:0000256" key="2">
    <source>
        <dbReference type="SAM" id="MobiDB-lite"/>
    </source>
</evidence>
<sequence>MMSAEQDPNRAVDAFVSAIRNLASNDNYKIIADVFMDAQRLKTENARLASSSRDVLEEYRKFRNELEAKETKLMDDKAKLQQAMDQKDTQIQELEASNAELNAGLQNIRRQLDEESQKCLELAEKRNELEDAASNLRASLDKTTQLMSTFEGTRSTMEAELAEAKESLQSRNTELASLEAAKAEIEGQLAEVRASLDTKTTQLAAVEGTKATLDAQLAAEGLKLEDQTKEIEALSANKGTLAAELAEANRGLLDKSKELEDLSVLKSSLDAQVSELAAKMDGHTRELNDVSQAKAKLDTAIVDVEAALEDKTMEAEELTLQLAESRVNYDNKVTQVQSLESHLADVDGKLEAQSRELKELFKVKAAVDTELAEAKAQLDAERDAKVAAQDSSKAATDSLQEEAERTSILLDEVAHLRQTISDRNQQVDKLNGEAVRGNDDLSQAQSGLKKLESVIEGLERDLRTKTESLDKIDTYQVQLKHEPEETYVEILDTIWVSILDLCEHHFSQDLDPPVLRDPSCWANLRSADHLRHQAVRLPLPRSNTPAARQMRIAAVLAALSRSLARHVFRPSWAVEGPAGAGGGDADAALGALLRGLEAASPDHERHLRGALLAAAVAVHPARGREAKKEEEEEEGGDGGRLRVPRGPWKRRAAAVVREVTFLVQHLLSALQYGAFREGLEACVALACDRWAEVQGAAMKIEPYFGPPYDDFDWQVLMLPEEFGDGEGEGLGGGQGGGSTLGLDAGSGTIGGSPRGLPPAAAAAAAAAAAQDAVVSTPSPSASSSAAAAAPRDNQDDASTIAESVRSVVDPADIMLVLWPTMCAVEGGELVSITQGLVMAKSQAAAAFEEEGRRRRPGTNGGKRARSMSLSRSGAAAGTRHSGKAVLAQAKREREREGEHDGGSAGSGSRNASRNGSLAAVD</sequence>
<dbReference type="EMBL" id="LCUC01000014">
    <property type="protein sequence ID" value="KKY39627.1"/>
    <property type="molecule type" value="Genomic_DNA"/>
</dbReference>
<keyword evidence="4" id="KW-1185">Reference proteome</keyword>
<dbReference type="Proteomes" id="UP000034680">
    <property type="component" value="Unassembled WGS sequence"/>
</dbReference>
<dbReference type="SUPFAM" id="SSF90257">
    <property type="entry name" value="Myosin rod fragments"/>
    <property type="match status" value="1"/>
</dbReference>
<accession>A0A0G2FZR8</accession>
<reference evidence="3 4" key="2">
    <citation type="submission" date="2015-05" db="EMBL/GenBank/DDBJ databases">
        <authorList>
            <person name="Morales-Cruz A."/>
            <person name="Amrine K.C."/>
            <person name="Cantu D."/>
        </authorList>
    </citation>
    <scope>NUCLEOTIDE SEQUENCE [LARGE SCALE GENOMIC DNA]</scope>
    <source>
        <strain evidence="3">DA912</strain>
    </source>
</reference>
<dbReference type="AlphaFoldDB" id="A0A0G2FZR8"/>
<feature type="compositionally biased region" description="Basic and acidic residues" evidence="2">
    <location>
        <begin position="889"/>
        <end position="901"/>
    </location>
</feature>
<dbReference type="PANTHER" id="PTHR45615:SF80">
    <property type="entry name" value="GRIP DOMAIN-CONTAINING PROTEIN"/>
    <property type="match status" value="1"/>
</dbReference>
<feature type="coiled-coil region" evidence="1">
    <location>
        <begin position="301"/>
        <end position="391"/>
    </location>
</feature>
<dbReference type="PANTHER" id="PTHR45615">
    <property type="entry name" value="MYOSIN HEAVY CHAIN, NON-MUSCLE"/>
    <property type="match status" value="1"/>
</dbReference>
<name>A0A0G2FZR8_9PEZI</name>
<keyword evidence="1" id="KW-0175">Coiled coil</keyword>
<dbReference type="OrthoDB" id="5421041at2759"/>
<gene>
    <name evidence="3" type="ORF">UCDDA912_g00331</name>
</gene>
<proteinExistence type="predicted"/>
<feature type="region of interest" description="Disordered" evidence="2">
    <location>
        <begin position="775"/>
        <end position="798"/>
    </location>
</feature>
<evidence type="ECO:0000313" key="4">
    <source>
        <dbReference type="Proteomes" id="UP000034680"/>
    </source>
</evidence>
<feature type="region of interest" description="Disordered" evidence="2">
    <location>
        <begin position="622"/>
        <end position="643"/>
    </location>
</feature>
<dbReference type="STRING" id="1214573.A0A0G2FZR8"/>
<evidence type="ECO:0000256" key="1">
    <source>
        <dbReference type="SAM" id="Coils"/>
    </source>
</evidence>
<feature type="coiled-coil region" evidence="1">
    <location>
        <begin position="52"/>
        <end position="262"/>
    </location>
</feature>
<feature type="region of interest" description="Disordered" evidence="2">
    <location>
        <begin position="724"/>
        <end position="754"/>
    </location>
</feature>
<feature type="region of interest" description="Disordered" evidence="2">
    <location>
        <begin position="845"/>
        <end position="921"/>
    </location>
</feature>
<reference evidence="3 4" key="1">
    <citation type="submission" date="2015-05" db="EMBL/GenBank/DDBJ databases">
        <title>Distinctive expansion of gene families associated with plant cell wall degradation and secondary metabolism in the genomes of grapevine trunk pathogens.</title>
        <authorList>
            <person name="Lawrence D.P."/>
            <person name="Travadon R."/>
            <person name="Rolshausen P.E."/>
            <person name="Baumgartner K."/>
        </authorList>
    </citation>
    <scope>NUCLEOTIDE SEQUENCE [LARGE SCALE GENOMIC DNA]</scope>
    <source>
        <strain evidence="3">DA912</strain>
    </source>
</reference>
<feature type="compositionally biased region" description="Low complexity" evidence="2">
    <location>
        <begin position="906"/>
        <end position="921"/>
    </location>
</feature>
<comment type="caution">
    <text evidence="3">The sequence shown here is derived from an EMBL/GenBank/DDBJ whole genome shotgun (WGS) entry which is preliminary data.</text>
</comment>